<keyword evidence="2" id="KW-0812">Transmembrane</keyword>
<accession>A0ABV4XGA6</accession>
<keyword evidence="2" id="KW-0472">Membrane</keyword>
<dbReference type="RefSeq" id="WP_413274792.1">
    <property type="nucleotide sequence ID" value="NZ_JBHFNQ010000250.1"/>
</dbReference>
<keyword evidence="2" id="KW-1133">Transmembrane helix</keyword>
<comment type="caution">
    <text evidence="3">The sequence shown here is derived from an EMBL/GenBank/DDBJ whole genome shotgun (WGS) entry which is preliminary data.</text>
</comment>
<reference evidence="3 4" key="1">
    <citation type="submission" date="2024-09" db="EMBL/GenBank/DDBJ databases">
        <title>Floridaenema gen nov. (Aerosakkonemataceae, Aerosakkonematales ord. nov., Cyanobacteria) from benthic tropical and subtropical fresh waters, with the description of four new species.</title>
        <authorList>
            <person name="Moretto J.A."/>
            <person name="Berthold D.E."/>
            <person name="Lefler F.W."/>
            <person name="Huang I.-S."/>
            <person name="Laughinghouse H. IV."/>
        </authorList>
    </citation>
    <scope>NUCLEOTIDE SEQUENCE [LARGE SCALE GENOMIC DNA]</scope>
    <source>
        <strain evidence="3 4">BLCC-F46</strain>
    </source>
</reference>
<feature type="transmembrane region" description="Helical" evidence="2">
    <location>
        <begin position="29"/>
        <end position="49"/>
    </location>
</feature>
<evidence type="ECO:0000313" key="3">
    <source>
        <dbReference type="EMBL" id="MFB2881825.1"/>
    </source>
</evidence>
<name>A0ABV4XGA6_9CYAN</name>
<gene>
    <name evidence="3" type="ORF">ACE1CC_33660</name>
</gene>
<organism evidence="3 4">
    <name type="scientific">Floridaenema aerugineum BLCC-F46</name>
    <dbReference type="NCBI Taxonomy" id="3153654"/>
    <lineage>
        <taxon>Bacteria</taxon>
        <taxon>Bacillati</taxon>
        <taxon>Cyanobacteriota</taxon>
        <taxon>Cyanophyceae</taxon>
        <taxon>Oscillatoriophycideae</taxon>
        <taxon>Aerosakkonematales</taxon>
        <taxon>Aerosakkonemataceae</taxon>
        <taxon>Floridanema</taxon>
        <taxon>Floridanema aerugineum</taxon>
    </lineage>
</organism>
<sequence length="112" mass="12764">MANTTELAPIPQIPSYSDLKDLPISPVHAIWVVSMAAFPMILWGLKAVVDARVENIKAVNQARIEEDKRELAQRDELIKHLQQQNNTLINEIFIMRRTLDYSGELGGRNVKR</sequence>
<dbReference type="EMBL" id="JBHFNQ010000250">
    <property type="protein sequence ID" value="MFB2881825.1"/>
    <property type="molecule type" value="Genomic_DNA"/>
</dbReference>
<evidence type="ECO:0000256" key="1">
    <source>
        <dbReference type="SAM" id="Coils"/>
    </source>
</evidence>
<protein>
    <submittedName>
        <fullName evidence="3">Uncharacterized protein</fullName>
    </submittedName>
</protein>
<keyword evidence="4" id="KW-1185">Reference proteome</keyword>
<evidence type="ECO:0000313" key="4">
    <source>
        <dbReference type="Proteomes" id="UP001576774"/>
    </source>
</evidence>
<dbReference type="Proteomes" id="UP001576774">
    <property type="component" value="Unassembled WGS sequence"/>
</dbReference>
<keyword evidence="1" id="KW-0175">Coiled coil</keyword>
<proteinExistence type="predicted"/>
<feature type="coiled-coil region" evidence="1">
    <location>
        <begin position="64"/>
        <end position="91"/>
    </location>
</feature>
<evidence type="ECO:0000256" key="2">
    <source>
        <dbReference type="SAM" id="Phobius"/>
    </source>
</evidence>